<dbReference type="AlphaFoldDB" id="A0A9X4HBT0"/>
<keyword evidence="4" id="KW-1185">Reference proteome</keyword>
<comment type="caution">
    <text evidence="3">The sequence shown here is derived from an EMBL/GenBank/DDBJ whole genome shotgun (WGS) entry which is preliminary data.</text>
</comment>
<protein>
    <submittedName>
        <fullName evidence="3">Uncharacterized protein</fullName>
    </submittedName>
</protein>
<keyword evidence="1" id="KW-0175">Coiled coil</keyword>
<evidence type="ECO:0000313" key="4">
    <source>
        <dbReference type="Proteomes" id="UP001148185"/>
    </source>
</evidence>
<name>A0A9X4HBT0_9PSED</name>
<accession>A0A9X4HBT0</accession>
<feature type="region of interest" description="Disordered" evidence="2">
    <location>
        <begin position="53"/>
        <end position="74"/>
    </location>
</feature>
<feature type="coiled-coil region" evidence="1">
    <location>
        <begin position="83"/>
        <end position="121"/>
    </location>
</feature>
<organism evidence="3 4">
    <name type="scientific">Pseudomonas shahriarae</name>
    <dbReference type="NCBI Taxonomy" id="2745512"/>
    <lineage>
        <taxon>Bacteria</taxon>
        <taxon>Pseudomonadati</taxon>
        <taxon>Pseudomonadota</taxon>
        <taxon>Gammaproteobacteria</taxon>
        <taxon>Pseudomonadales</taxon>
        <taxon>Pseudomonadaceae</taxon>
        <taxon>Pseudomonas</taxon>
    </lineage>
</organism>
<dbReference type="EMBL" id="JAMDHA010000006">
    <property type="protein sequence ID" value="MDD1007292.1"/>
    <property type="molecule type" value="Genomic_DNA"/>
</dbReference>
<reference evidence="3 4" key="1">
    <citation type="submission" date="2022-05" db="EMBL/GenBank/DDBJ databases">
        <title>Novel Pseudomonas spp. Isolated from a Rainbow Trout Aquaculture Facility.</title>
        <authorList>
            <person name="Testerman T."/>
            <person name="Graf J."/>
        </authorList>
    </citation>
    <scope>NUCLEOTIDE SEQUENCE [LARGE SCALE GENOMIC DNA]</scope>
    <source>
        <strain evidence="3 4">ID1042</strain>
    </source>
</reference>
<dbReference type="RefSeq" id="WP_273875772.1">
    <property type="nucleotide sequence ID" value="NZ_JAMDHA010000006.1"/>
</dbReference>
<gene>
    <name evidence="3" type="ORF">M5G27_07330</name>
</gene>
<proteinExistence type="predicted"/>
<evidence type="ECO:0000256" key="1">
    <source>
        <dbReference type="SAM" id="Coils"/>
    </source>
</evidence>
<evidence type="ECO:0000256" key="2">
    <source>
        <dbReference type="SAM" id="MobiDB-lite"/>
    </source>
</evidence>
<evidence type="ECO:0000313" key="3">
    <source>
        <dbReference type="EMBL" id="MDD1007292.1"/>
    </source>
</evidence>
<dbReference type="Proteomes" id="UP001148185">
    <property type="component" value="Unassembled WGS sequence"/>
</dbReference>
<sequence>MAQAKSPELKAKIIAAWRDAETKGETRKSFHERVKGTELEITYGGLERWLKGTDAKSSGSTGAPVVHSDSPNFTVAPTLDDVEAAYKKSIETLIANLEEQEQQLQAELERVVSDLTRAREKLTKFD</sequence>